<feature type="non-terminal residue" evidence="1">
    <location>
        <position position="89"/>
    </location>
</feature>
<dbReference type="Proteomes" id="UP000807469">
    <property type="component" value="Unassembled WGS sequence"/>
</dbReference>
<gene>
    <name evidence="1" type="ORF">BDN70DRAFT_786491</name>
</gene>
<proteinExistence type="predicted"/>
<comment type="caution">
    <text evidence="1">The sequence shown here is derived from an EMBL/GenBank/DDBJ whole genome shotgun (WGS) entry which is preliminary data.</text>
</comment>
<feature type="non-terminal residue" evidence="1">
    <location>
        <position position="1"/>
    </location>
</feature>
<evidence type="ECO:0000313" key="2">
    <source>
        <dbReference type="Proteomes" id="UP000807469"/>
    </source>
</evidence>
<dbReference type="EMBL" id="MU155462">
    <property type="protein sequence ID" value="KAF9473196.1"/>
    <property type="molecule type" value="Genomic_DNA"/>
</dbReference>
<evidence type="ECO:0000313" key="1">
    <source>
        <dbReference type="EMBL" id="KAF9473196.1"/>
    </source>
</evidence>
<accession>A0A9P6CN78</accession>
<name>A0A9P6CN78_9AGAR</name>
<reference evidence="1" key="1">
    <citation type="submission" date="2020-11" db="EMBL/GenBank/DDBJ databases">
        <authorList>
            <consortium name="DOE Joint Genome Institute"/>
            <person name="Ahrendt S."/>
            <person name="Riley R."/>
            <person name="Andreopoulos W."/>
            <person name="Labutti K."/>
            <person name="Pangilinan J."/>
            <person name="Ruiz-Duenas F.J."/>
            <person name="Barrasa J.M."/>
            <person name="Sanchez-Garcia M."/>
            <person name="Camarero S."/>
            <person name="Miyauchi S."/>
            <person name="Serrano A."/>
            <person name="Linde D."/>
            <person name="Babiker R."/>
            <person name="Drula E."/>
            <person name="Ayuso-Fernandez I."/>
            <person name="Pacheco R."/>
            <person name="Padilla G."/>
            <person name="Ferreira P."/>
            <person name="Barriuso J."/>
            <person name="Kellner H."/>
            <person name="Castanera R."/>
            <person name="Alfaro M."/>
            <person name="Ramirez L."/>
            <person name="Pisabarro A.G."/>
            <person name="Kuo A."/>
            <person name="Tritt A."/>
            <person name="Lipzen A."/>
            <person name="He G."/>
            <person name="Yan M."/>
            <person name="Ng V."/>
            <person name="Cullen D."/>
            <person name="Martin F."/>
            <person name="Rosso M.-N."/>
            <person name="Henrissat B."/>
            <person name="Hibbett D."/>
            <person name="Martinez A.T."/>
            <person name="Grigoriev I.V."/>
        </authorList>
    </citation>
    <scope>NUCLEOTIDE SEQUENCE</scope>
    <source>
        <strain evidence="1">CIRM-BRFM 674</strain>
    </source>
</reference>
<protein>
    <submittedName>
        <fullName evidence="1">Uncharacterized protein</fullName>
    </submittedName>
</protein>
<keyword evidence="2" id="KW-1185">Reference proteome</keyword>
<dbReference type="AlphaFoldDB" id="A0A9P6CN78"/>
<organism evidence="1 2">
    <name type="scientific">Pholiota conissans</name>
    <dbReference type="NCBI Taxonomy" id="109636"/>
    <lineage>
        <taxon>Eukaryota</taxon>
        <taxon>Fungi</taxon>
        <taxon>Dikarya</taxon>
        <taxon>Basidiomycota</taxon>
        <taxon>Agaricomycotina</taxon>
        <taxon>Agaricomycetes</taxon>
        <taxon>Agaricomycetidae</taxon>
        <taxon>Agaricales</taxon>
        <taxon>Agaricineae</taxon>
        <taxon>Strophariaceae</taxon>
        <taxon>Pholiota</taxon>
    </lineage>
</organism>
<sequence>SYVAWLRLMIAPFDATNNILLYINGGSTRKPFESISISILSAPEPSTTLLHWRDLFTRNIIPTTDGTEIGMKKNNDDILDYLDKGITKA</sequence>